<proteinExistence type="predicted"/>
<reference evidence="1" key="2">
    <citation type="journal article" date="2015" name="Fish Shellfish Immunol.">
        <title>Early steps in the European eel (Anguilla anguilla)-Vibrio vulnificus interaction in the gills: Role of the RtxA13 toxin.</title>
        <authorList>
            <person name="Callol A."/>
            <person name="Pajuelo D."/>
            <person name="Ebbesson L."/>
            <person name="Teles M."/>
            <person name="MacKenzie S."/>
            <person name="Amaro C."/>
        </authorList>
    </citation>
    <scope>NUCLEOTIDE SEQUENCE</scope>
</reference>
<protein>
    <submittedName>
        <fullName evidence="1">Uncharacterized protein</fullName>
    </submittedName>
</protein>
<accession>A0A0E9VT05</accession>
<sequence length="25" mass="2798">MLGMGSSTPRTLLRISGYRMDGWIV</sequence>
<organism evidence="1">
    <name type="scientific">Anguilla anguilla</name>
    <name type="common">European freshwater eel</name>
    <name type="synonym">Muraena anguilla</name>
    <dbReference type="NCBI Taxonomy" id="7936"/>
    <lineage>
        <taxon>Eukaryota</taxon>
        <taxon>Metazoa</taxon>
        <taxon>Chordata</taxon>
        <taxon>Craniata</taxon>
        <taxon>Vertebrata</taxon>
        <taxon>Euteleostomi</taxon>
        <taxon>Actinopterygii</taxon>
        <taxon>Neopterygii</taxon>
        <taxon>Teleostei</taxon>
        <taxon>Anguilliformes</taxon>
        <taxon>Anguillidae</taxon>
        <taxon>Anguilla</taxon>
    </lineage>
</organism>
<reference evidence="1" key="1">
    <citation type="submission" date="2014-11" db="EMBL/GenBank/DDBJ databases">
        <authorList>
            <person name="Amaro Gonzalez C."/>
        </authorList>
    </citation>
    <scope>NUCLEOTIDE SEQUENCE</scope>
</reference>
<name>A0A0E9VT05_ANGAN</name>
<dbReference type="EMBL" id="GBXM01028159">
    <property type="protein sequence ID" value="JAH80418.1"/>
    <property type="molecule type" value="Transcribed_RNA"/>
</dbReference>
<dbReference type="AlphaFoldDB" id="A0A0E9VT05"/>
<evidence type="ECO:0000313" key="1">
    <source>
        <dbReference type="EMBL" id="JAH80418.1"/>
    </source>
</evidence>